<keyword evidence="3" id="KW-1185">Reference proteome</keyword>
<dbReference type="EMBL" id="AMQN01021903">
    <property type="status" value="NOT_ANNOTATED_CDS"/>
    <property type="molecule type" value="Genomic_DNA"/>
</dbReference>
<reference evidence="2" key="3">
    <citation type="submission" date="2015-06" db="UniProtKB">
        <authorList>
            <consortium name="EnsemblMetazoa"/>
        </authorList>
    </citation>
    <scope>IDENTIFICATION</scope>
</reference>
<evidence type="ECO:0008006" key="4">
    <source>
        <dbReference type="Google" id="ProtNLM"/>
    </source>
</evidence>
<reference evidence="1 3" key="2">
    <citation type="journal article" date="2013" name="Nature">
        <title>Insights into bilaterian evolution from three spiralian genomes.</title>
        <authorList>
            <person name="Simakov O."/>
            <person name="Marletaz F."/>
            <person name="Cho S.J."/>
            <person name="Edsinger-Gonzales E."/>
            <person name="Havlak P."/>
            <person name="Hellsten U."/>
            <person name="Kuo D.H."/>
            <person name="Larsson T."/>
            <person name="Lv J."/>
            <person name="Arendt D."/>
            <person name="Savage R."/>
            <person name="Osoegawa K."/>
            <person name="de Jong P."/>
            <person name="Grimwood J."/>
            <person name="Chapman J.A."/>
            <person name="Shapiro H."/>
            <person name="Aerts A."/>
            <person name="Otillar R.P."/>
            <person name="Terry A.Y."/>
            <person name="Boore J.L."/>
            <person name="Grigoriev I.V."/>
            <person name="Lindberg D.R."/>
            <person name="Seaver E.C."/>
            <person name="Weisblat D.A."/>
            <person name="Putnam N.H."/>
            <person name="Rokhsar D.S."/>
        </authorList>
    </citation>
    <scope>NUCLEOTIDE SEQUENCE</scope>
    <source>
        <strain evidence="1 3">I ESC-2004</strain>
    </source>
</reference>
<evidence type="ECO:0000313" key="1">
    <source>
        <dbReference type="EMBL" id="ELU08125.1"/>
    </source>
</evidence>
<protein>
    <recommendedName>
        <fullName evidence="4">Methyltransferase domain-containing protein</fullName>
    </recommendedName>
</protein>
<evidence type="ECO:0000313" key="3">
    <source>
        <dbReference type="Proteomes" id="UP000014760"/>
    </source>
</evidence>
<proteinExistence type="predicted"/>
<organism evidence="1">
    <name type="scientific">Capitella teleta</name>
    <name type="common">Polychaete worm</name>
    <dbReference type="NCBI Taxonomy" id="283909"/>
    <lineage>
        <taxon>Eukaryota</taxon>
        <taxon>Metazoa</taxon>
        <taxon>Spiralia</taxon>
        <taxon>Lophotrochozoa</taxon>
        <taxon>Annelida</taxon>
        <taxon>Polychaeta</taxon>
        <taxon>Sedentaria</taxon>
        <taxon>Scolecida</taxon>
        <taxon>Capitellidae</taxon>
        <taxon>Capitella</taxon>
    </lineage>
</organism>
<accession>R7UPM7</accession>
<dbReference type="Proteomes" id="UP000014760">
    <property type="component" value="Unassembled WGS sequence"/>
</dbReference>
<reference evidence="3" key="1">
    <citation type="submission" date="2012-12" db="EMBL/GenBank/DDBJ databases">
        <authorList>
            <person name="Hellsten U."/>
            <person name="Grimwood J."/>
            <person name="Chapman J.A."/>
            <person name="Shapiro H."/>
            <person name="Aerts A."/>
            <person name="Otillar R.P."/>
            <person name="Terry A.Y."/>
            <person name="Boore J.L."/>
            <person name="Simakov O."/>
            <person name="Marletaz F."/>
            <person name="Cho S.-J."/>
            <person name="Edsinger-Gonzales E."/>
            <person name="Havlak P."/>
            <person name="Kuo D.-H."/>
            <person name="Larsson T."/>
            <person name="Lv J."/>
            <person name="Arendt D."/>
            <person name="Savage R."/>
            <person name="Osoegawa K."/>
            <person name="de Jong P."/>
            <person name="Lindberg D.R."/>
            <person name="Seaver E.C."/>
            <person name="Weisblat D.A."/>
            <person name="Putnam N.H."/>
            <person name="Grigoriev I.V."/>
            <person name="Rokhsar D.S."/>
        </authorList>
    </citation>
    <scope>NUCLEOTIDE SEQUENCE</scope>
    <source>
        <strain evidence="3">I ESC-2004</strain>
    </source>
</reference>
<dbReference type="InterPro" id="IPR029063">
    <property type="entry name" value="SAM-dependent_MTases_sf"/>
</dbReference>
<dbReference type="OrthoDB" id="6074443at2759"/>
<dbReference type="Pfam" id="PF13578">
    <property type="entry name" value="Methyltransf_24"/>
    <property type="match status" value="1"/>
</dbReference>
<name>R7UPM7_CAPTE</name>
<dbReference type="EMBL" id="KB299314">
    <property type="protein sequence ID" value="ELU08125.1"/>
    <property type="molecule type" value="Genomic_DNA"/>
</dbReference>
<evidence type="ECO:0000313" key="2">
    <source>
        <dbReference type="EnsemblMetazoa" id="CapteP205707"/>
    </source>
</evidence>
<dbReference type="AlphaFoldDB" id="R7UPM7"/>
<dbReference type="HOGENOM" id="CLU_081393_0_0_1"/>
<dbReference type="EnsemblMetazoa" id="CapteT205707">
    <property type="protein sequence ID" value="CapteP205707"/>
    <property type="gene ID" value="CapteG205707"/>
</dbReference>
<dbReference type="Gene3D" id="3.40.50.150">
    <property type="entry name" value="Vaccinia Virus protein VP39"/>
    <property type="match status" value="1"/>
</dbReference>
<gene>
    <name evidence="1" type="ORF">CAPTEDRAFT_205707</name>
</gene>
<dbReference type="STRING" id="283909.R7UPM7"/>
<sequence length="286" mass="31821">MLKSKFFRAGISLTIASFAFYTLTVTSSISEPSENTVTQPLDVLKPAPLAQRQVVKWAKKLEFLPAAGQQSCKDALDGIGEDVWSPEYARVSKAHLKFLQALNDSQQALSSGRFSDQQKMFAKVASLPSVRTVCESGFNAGHNAMVWLTAKKTTKVLSFDSGIHKYSHEAASFLQKRYPTRLNVTWGYTPSSLSKHRRDHPDARCDVIFVDGGRSAKAIDADLNALRMMVNDRHLLILDDYPTKKSELNEKFAPVWETRKRDGVVAELFACAVGNFRGFSLGHFIS</sequence>